<keyword evidence="5" id="KW-0560">Oxidoreductase</keyword>
<dbReference type="GO" id="GO:0006629">
    <property type="term" value="P:lipid metabolic process"/>
    <property type="evidence" value="ECO:0007669"/>
    <property type="project" value="UniProtKB-KW"/>
</dbReference>
<dbReference type="OrthoDB" id="260091at2759"/>
<evidence type="ECO:0000259" key="9">
    <source>
        <dbReference type="PROSITE" id="PS50255"/>
    </source>
</evidence>
<comment type="caution">
    <text evidence="10">The sequence shown here is derived from an EMBL/GenBank/DDBJ whole genome shotgun (WGS) entry which is preliminary data.</text>
</comment>
<evidence type="ECO:0000256" key="6">
    <source>
        <dbReference type="ARBA" id="ARBA00023098"/>
    </source>
</evidence>
<evidence type="ECO:0000256" key="4">
    <source>
        <dbReference type="ARBA" id="ARBA00022989"/>
    </source>
</evidence>
<dbReference type="EMBL" id="PZQS01000001">
    <property type="protein sequence ID" value="PVD37716.1"/>
    <property type="molecule type" value="Genomic_DNA"/>
</dbReference>
<reference evidence="10 11" key="1">
    <citation type="submission" date="2018-04" db="EMBL/GenBank/DDBJ databases">
        <title>The genome of golden apple snail Pomacea canaliculata provides insight into stress tolerance and invasive adaptation.</title>
        <authorList>
            <person name="Liu C."/>
            <person name="Liu B."/>
            <person name="Ren Y."/>
            <person name="Zhang Y."/>
            <person name="Wang H."/>
            <person name="Li S."/>
            <person name="Jiang F."/>
            <person name="Yin L."/>
            <person name="Zhang G."/>
            <person name="Qian W."/>
            <person name="Fan W."/>
        </authorList>
    </citation>
    <scope>NUCLEOTIDE SEQUENCE [LARGE SCALE GENOMIC DNA]</scope>
    <source>
        <strain evidence="10">SZHN2017</strain>
        <tissue evidence="10">Muscle</tissue>
    </source>
</reference>
<protein>
    <recommendedName>
        <fullName evidence="9">Cytochrome b5 heme-binding domain-containing protein</fullName>
    </recommendedName>
</protein>
<feature type="transmembrane region" description="Helical" evidence="8">
    <location>
        <begin position="335"/>
        <end position="354"/>
    </location>
</feature>
<evidence type="ECO:0000256" key="7">
    <source>
        <dbReference type="ARBA" id="ARBA00023136"/>
    </source>
</evidence>
<feature type="transmembrane region" description="Helical" evidence="8">
    <location>
        <begin position="241"/>
        <end position="259"/>
    </location>
</feature>
<feature type="domain" description="Cytochrome b5 heme-binding" evidence="9">
    <location>
        <begin position="108"/>
        <end position="184"/>
    </location>
</feature>
<dbReference type="GO" id="GO:0016717">
    <property type="term" value="F:oxidoreductase activity, acting on paired donors, with oxidation of a pair of donors resulting in the reduction of molecular oxygen to two molecules of water"/>
    <property type="evidence" value="ECO:0007669"/>
    <property type="project" value="TreeGrafter"/>
</dbReference>
<dbReference type="SMART" id="SM01117">
    <property type="entry name" value="Cyt-b5"/>
    <property type="match status" value="1"/>
</dbReference>
<organism evidence="10 11">
    <name type="scientific">Pomacea canaliculata</name>
    <name type="common">Golden apple snail</name>
    <dbReference type="NCBI Taxonomy" id="400727"/>
    <lineage>
        <taxon>Eukaryota</taxon>
        <taxon>Metazoa</taxon>
        <taxon>Spiralia</taxon>
        <taxon>Lophotrochozoa</taxon>
        <taxon>Mollusca</taxon>
        <taxon>Gastropoda</taxon>
        <taxon>Caenogastropoda</taxon>
        <taxon>Architaenioglossa</taxon>
        <taxon>Ampullarioidea</taxon>
        <taxon>Ampullariidae</taxon>
        <taxon>Pomacea</taxon>
    </lineage>
</organism>
<dbReference type="Proteomes" id="UP000245119">
    <property type="component" value="Linkage Group LG1"/>
</dbReference>
<keyword evidence="7 8" id="KW-0472">Membrane</keyword>
<dbReference type="PANTHER" id="PTHR19353">
    <property type="entry name" value="FATTY ACID DESATURASE 2"/>
    <property type="match status" value="1"/>
</dbReference>
<feature type="transmembrane region" description="Helical" evidence="8">
    <location>
        <begin position="366"/>
        <end position="393"/>
    </location>
</feature>
<dbReference type="GO" id="GO:0016020">
    <property type="term" value="C:membrane"/>
    <property type="evidence" value="ECO:0007669"/>
    <property type="project" value="UniProtKB-SubCell"/>
</dbReference>
<keyword evidence="11" id="KW-1185">Reference proteome</keyword>
<dbReference type="SUPFAM" id="SSF55856">
    <property type="entry name" value="Cytochrome b5-like heme/steroid binding domain"/>
    <property type="match status" value="1"/>
</dbReference>
<proteinExistence type="inferred from homology"/>
<dbReference type="InterPro" id="IPR005804">
    <property type="entry name" value="FA_desaturase_dom"/>
</dbReference>
<feature type="transmembrane region" description="Helical" evidence="8">
    <location>
        <begin position="214"/>
        <end position="235"/>
    </location>
</feature>
<dbReference type="PROSITE" id="PS50255">
    <property type="entry name" value="CYTOCHROME_B5_2"/>
    <property type="match status" value="1"/>
</dbReference>
<dbReference type="CDD" id="cd03506">
    <property type="entry name" value="Delta6-FADS-like"/>
    <property type="match status" value="1"/>
</dbReference>
<keyword evidence="4 8" id="KW-1133">Transmembrane helix</keyword>
<accession>A0A2T7PWA7</accession>
<keyword evidence="6" id="KW-0443">Lipid metabolism</keyword>
<dbReference type="Gene3D" id="3.10.120.10">
    <property type="entry name" value="Cytochrome b5-like heme/steroid binding domain"/>
    <property type="match status" value="1"/>
</dbReference>
<evidence type="ECO:0000256" key="3">
    <source>
        <dbReference type="ARBA" id="ARBA00022692"/>
    </source>
</evidence>
<dbReference type="Pfam" id="PF00487">
    <property type="entry name" value="FA_desaturase"/>
    <property type="match status" value="1"/>
</dbReference>
<evidence type="ECO:0000256" key="5">
    <source>
        <dbReference type="ARBA" id="ARBA00023002"/>
    </source>
</evidence>
<name>A0A2T7PWA7_POMCA</name>
<evidence type="ECO:0000256" key="2">
    <source>
        <dbReference type="ARBA" id="ARBA00009295"/>
    </source>
</evidence>
<sequence>MDGRIGEVRNTCGGILQRRARLVRYSRRFNVVRKWATAIGSIDQLTPSANGALEHDESKTNQCAKSRLIQYTCSIWWARAGHCGTDAGRVVLTLKANAWFYNQQFVHVKVYSWNEVREHSGNDKWLVIDGQVYNITDWVRKHPGGSRVISHYAGQDATDAFRAFHNDLKAVQKYLKPIHLGSVKPEEQQVQAIDRDFRELRKTAEKMDLFRPSYAFFFIHLAHIIAFEVLGYLVMKQFGTGWIPYLITLLCCTIVQAQTGWLQHDFGHLSVFKKSKWDHFFHYLTVGFLKGASPHWWNHMHYQHHAKPNVIDKDPDVRIAKSKKKSMPYNWQHHYFFIVGPPLLFPVYFQYMLLRHIFTRKLWLDLVVVAMFFARLFILYFPMLGWGVIPFYFTVRCLESHWFTWVAQSNHVPMDVKADEAEPWLKLQMHATCNVERSLFNDWFTGHLNFQIEHHLFPTMPRHNLYKIAPLVKSLCEKHGVSYQVKSLYGAFADIVKTLRHSGELWYSTYKAFHSS</sequence>
<evidence type="ECO:0000256" key="8">
    <source>
        <dbReference type="SAM" id="Phobius"/>
    </source>
</evidence>
<dbReference type="AlphaFoldDB" id="A0A2T7PWA7"/>
<comment type="similarity">
    <text evidence="2">Belongs to the fatty acid desaturase type 1 family.</text>
</comment>
<dbReference type="PANTHER" id="PTHR19353:SF88">
    <property type="entry name" value="DELTA(5) FATTY ACID DESATURASE FAT-4"/>
    <property type="match status" value="1"/>
</dbReference>
<gene>
    <name evidence="10" type="ORF">C0Q70_00317</name>
</gene>
<evidence type="ECO:0000313" key="11">
    <source>
        <dbReference type="Proteomes" id="UP000245119"/>
    </source>
</evidence>
<dbReference type="Pfam" id="PF00173">
    <property type="entry name" value="Cyt-b5"/>
    <property type="match status" value="1"/>
</dbReference>
<evidence type="ECO:0000256" key="1">
    <source>
        <dbReference type="ARBA" id="ARBA00004141"/>
    </source>
</evidence>
<dbReference type="InterPro" id="IPR001199">
    <property type="entry name" value="Cyt_B5-like_heme/steroid-bd"/>
</dbReference>
<keyword evidence="3 8" id="KW-0812">Transmembrane</keyword>
<dbReference type="InterPro" id="IPR012171">
    <property type="entry name" value="Fatty_acid_desaturase"/>
</dbReference>
<evidence type="ECO:0000313" key="10">
    <source>
        <dbReference type="EMBL" id="PVD37716.1"/>
    </source>
</evidence>
<dbReference type="InterPro" id="IPR036400">
    <property type="entry name" value="Cyt_B5-like_heme/steroid_sf"/>
</dbReference>
<comment type="subcellular location">
    <subcellularLocation>
        <location evidence="1">Membrane</location>
        <topology evidence="1">Multi-pass membrane protein</topology>
    </subcellularLocation>
</comment>
<dbReference type="STRING" id="400727.A0A2T7PWA7"/>